<dbReference type="SUPFAM" id="SSF56349">
    <property type="entry name" value="DNA breaking-rejoining enzymes"/>
    <property type="match status" value="1"/>
</dbReference>
<evidence type="ECO:0000256" key="1">
    <source>
        <dbReference type="ARBA" id="ARBA00022908"/>
    </source>
</evidence>
<dbReference type="CDD" id="cd00796">
    <property type="entry name" value="INT_Rci_Hp1_C"/>
    <property type="match status" value="1"/>
</dbReference>
<dbReference type="InterPro" id="IPR002104">
    <property type="entry name" value="Integrase_catalytic"/>
</dbReference>
<dbReference type="GO" id="GO:0006310">
    <property type="term" value="P:DNA recombination"/>
    <property type="evidence" value="ECO:0007669"/>
    <property type="project" value="UniProtKB-KW"/>
</dbReference>
<dbReference type="PANTHER" id="PTHR30349">
    <property type="entry name" value="PHAGE INTEGRASE-RELATED"/>
    <property type="match status" value="1"/>
</dbReference>
<dbReference type="PANTHER" id="PTHR30349:SF93">
    <property type="entry name" value="FELS-2 PROPHAGE PROTEIN"/>
    <property type="match status" value="1"/>
</dbReference>
<dbReference type="Pfam" id="PF00589">
    <property type="entry name" value="Phage_integrase"/>
    <property type="match status" value="1"/>
</dbReference>
<dbReference type="InterPro" id="IPR050090">
    <property type="entry name" value="Tyrosine_recombinase_XerCD"/>
</dbReference>
<name>A0A6D0I6F7_ECOLX</name>
<evidence type="ECO:0000313" key="5">
    <source>
        <dbReference type="Proteomes" id="UP000430387"/>
    </source>
</evidence>
<dbReference type="Gene3D" id="1.10.443.10">
    <property type="entry name" value="Intergrase catalytic core"/>
    <property type="match status" value="1"/>
</dbReference>
<sequence length="333" mass="38245">MSIKKRADGRYEVDIYPRGRSGKRIRRRFKKKQEAILFERYVMANVEKKEWLGASTDRRTLGELLEIWWLLHGQTLENGAIERLQLEKTIRALGNPAVNRLDKREIARHRGERLTDGISASTINRDVYRLSGMFTALSKLGEFRVENPCHGLQPLREAQPPMTYLTKQEIARLLEFLEGDNRRVALLCLSTGARWNEGSTLRAEQVNHGRVTFLKTKNGKKRTVPISEALEREIKTCETGPLFDVNYAQFREQLRRVKPDLPRGQSTHVLRHTFASWFMMNGGNIIALQQIMGHASIKQTMVYAHLAPDFLADAVRLNPTANIAIFKEKEPAE</sequence>
<feature type="domain" description="Tyr recombinase" evidence="3">
    <location>
        <begin position="160"/>
        <end position="316"/>
    </location>
</feature>
<dbReference type="Pfam" id="PF24624">
    <property type="entry name" value="Int_N"/>
    <property type="match status" value="1"/>
</dbReference>
<dbReference type="InterPro" id="IPR011010">
    <property type="entry name" value="DNA_brk_join_enz"/>
</dbReference>
<dbReference type="Proteomes" id="UP000430387">
    <property type="component" value="Unassembled WGS sequence"/>
</dbReference>
<evidence type="ECO:0000259" key="3">
    <source>
        <dbReference type="PROSITE" id="PS51898"/>
    </source>
</evidence>
<keyword evidence="2" id="KW-0233">DNA recombination</keyword>
<dbReference type="InterPro" id="IPR013762">
    <property type="entry name" value="Integrase-like_cat_sf"/>
</dbReference>
<reference evidence="4 5" key="1">
    <citation type="submission" date="2019-12" db="EMBL/GenBank/DDBJ databases">
        <title>Enteriobacteria Tanzani isolates_8377-8380.</title>
        <authorList>
            <person name="Subbiah M."/>
            <person name="Call D."/>
        </authorList>
    </citation>
    <scope>NUCLEOTIDE SEQUENCE [LARGE SCALE GENOMIC DNA]</scope>
    <source>
        <strain evidence="4 5">8380wG1</strain>
    </source>
</reference>
<protein>
    <submittedName>
        <fullName evidence="4">Tyrosine-type recombinase/integrase</fullName>
    </submittedName>
</protein>
<dbReference type="RefSeq" id="WP_158181012.1">
    <property type="nucleotide sequence ID" value="NZ_WSIE01000003.1"/>
</dbReference>
<organism evidence="4 5">
    <name type="scientific">Escherichia coli</name>
    <dbReference type="NCBI Taxonomy" id="562"/>
    <lineage>
        <taxon>Bacteria</taxon>
        <taxon>Pseudomonadati</taxon>
        <taxon>Pseudomonadota</taxon>
        <taxon>Gammaproteobacteria</taxon>
        <taxon>Enterobacterales</taxon>
        <taxon>Enterobacteriaceae</taxon>
        <taxon>Escherichia</taxon>
    </lineage>
</organism>
<gene>
    <name evidence="4" type="ORF">GQA06_04495</name>
</gene>
<dbReference type="EMBL" id="WTQJ01000037">
    <property type="protein sequence ID" value="MWR13069.1"/>
    <property type="molecule type" value="Genomic_DNA"/>
</dbReference>
<proteinExistence type="predicted"/>
<dbReference type="PROSITE" id="PS51898">
    <property type="entry name" value="TYR_RECOMBINASE"/>
    <property type="match status" value="1"/>
</dbReference>
<dbReference type="InterPro" id="IPR057084">
    <property type="entry name" value="Int_N"/>
</dbReference>
<dbReference type="GO" id="GO:0003677">
    <property type="term" value="F:DNA binding"/>
    <property type="evidence" value="ECO:0007669"/>
    <property type="project" value="InterPro"/>
</dbReference>
<dbReference type="GO" id="GO:0015074">
    <property type="term" value="P:DNA integration"/>
    <property type="evidence" value="ECO:0007669"/>
    <property type="project" value="UniProtKB-KW"/>
</dbReference>
<accession>A0A6D0I6F7</accession>
<evidence type="ECO:0000313" key="4">
    <source>
        <dbReference type="EMBL" id="MWR13069.1"/>
    </source>
</evidence>
<comment type="caution">
    <text evidence="4">The sequence shown here is derived from an EMBL/GenBank/DDBJ whole genome shotgun (WGS) entry which is preliminary data.</text>
</comment>
<evidence type="ECO:0000256" key="2">
    <source>
        <dbReference type="ARBA" id="ARBA00023172"/>
    </source>
</evidence>
<dbReference type="AlphaFoldDB" id="A0A6D0I6F7"/>
<keyword evidence="1" id="KW-0229">DNA integration</keyword>